<dbReference type="FunFam" id="3.10.390.10:FF:000008">
    <property type="entry name" value="Abnormal DAuer Formation DAF-5, a Ski oncogene homolog involved in a neuronal TGF beta pathway (71.0 kD) (Daf-5)"/>
    <property type="match status" value="1"/>
</dbReference>
<dbReference type="Proteomes" id="UP000827892">
    <property type="component" value="Chromosome II"/>
</dbReference>
<feature type="region of interest" description="Disordered" evidence="3">
    <location>
        <begin position="1"/>
        <end position="84"/>
    </location>
</feature>
<keyword evidence="2" id="KW-0175">Coiled coil</keyword>
<proteinExistence type="inferred from homology"/>
<dbReference type="SUPFAM" id="SSF63763">
    <property type="entry name" value="SAND domain-like"/>
    <property type="match status" value="1"/>
</dbReference>
<accession>A0AAE9DNI6</accession>
<gene>
    <name evidence="5" type="ORF">L3Y34_018914</name>
</gene>
<dbReference type="InterPro" id="IPR010919">
    <property type="entry name" value="SAND-like_dom_sf"/>
</dbReference>
<feature type="coiled-coil region" evidence="2">
    <location>
        <begin position="489"/>
        <end position="523"/>
    </location>
</feature>
<organism evidence="5 6">
    <name type="scientific">Caenorhabditis briggsae</name>
    <dbReference type="NCBI Taxonomy" id="6238"/>
    <lineage>
        <taxon>Eukaryota</taxon>
        <taxon>Metazoa</taxon>
        <taxon>Ecdysozoa</taxon>
        <taxon>Nematoda</taxon>
        <taxon>Chromadorea</taxon>
        <taxon>Rhabditida</taxon>
        <taxon>Rhabditina</taxon>
        <taxon>Rhabditomorpha</taxon>
        <taxon>Rhabditoidea</taxon>
        <taxon>Rhabditidae</taxon>
        <taxon>Peloderinae</taxon>
        <taxon>Caenorhabditis</taxon>
    </lineage>
</organism>
<evidence type="ECO:0000313" key="5">
    <source>
        <dbReference type="EMBL" id="ULU07525.1"/>
    </source>
</evidence>
<name>A0AAE9DNI6_CAEBR</name>
<dbReference type="GO" id="GO:0046332">
    <property type="term" value="F:SMAD binding"/>
    <property type="evidence" value="ECO:0007669"/>
    <property type="project" value="InterPro"/>
</dbReference>
<feature type="compositionally biased region" description="Basic and acidic residues" evidence="3">
    <location>
        <begin position="31"/>
        <end position="42"/>
    </location>
</feature>
<evidence type="ECO:0000256" key="3">
    <source>
        <dbReference type="SAM" id="MobiDB-lite"/>
    </source>
</evidence>
<sequence length="720" mass="82410">MSDSLRGSSPLPGSEEYAHSTPDSLDEDNEDMRRLLENHNEANNDTIIEETTDQLIANDGQPSTSDALAPGTSRETTQKPPVETLPEDKLWQMYMFIKPAAEDNPGRFIWIWYIGRKIPALIINGEAYMPVELLQQILNESIDKKSESLQAFMAAFNIPTRYATRTQYTVILRKCVECRKLGSTSLRLISRSNMERITGAIRMESVRTACEHDDWDDTQRVHVVHVNFIDLYDDWLENDDLEEDLTDCGVHGYWYKNRRAMRSIKCRECMKMFTPADFILHHHYPRRNETLEHVGLNSAKWTELITIHSEDRNEVNLTSWKKYCTASTRFGKRTYEEAEPVRGAKRPAIEPLIIVDDDDEMMEEELEEGEEIPENKELSSEEYEALINSGKKLTLEDYLGPKGVDGIVPKTRVQQVMKDTLKIMDQKSLEMLFLSHPDDLIVWIKEHEFAKKCELQKKHWDKVREENPDDFDQWTGAHFDPETGMFENLRLLDEAEKTTRLELREVEEKMRQLQEEMKKTKMTLWEYMLKEQKVLNEAPEDVLKLLSNIPPPPPKVLPTPTPSMPATPVLPILFPPLNFIKLAQQLQQLQAAGIKLPLPVPTLKLPPLPTPSLPLKKLPPMPPMSLPQIAMPPMPFSKVISPTESLAGTSSTPPTPVEKPSKLAIPTLPLSPQAEFLRQQLTLALQNPTFFPFLAPKLPPQFENLLSSFLPPTKPTAVKN</sequence>
<dbReference type="PANTHER" id="PTHR10005">
    <property type="entry name" value="SKI ONCOGENE-RELATED"/>
    <property type="match status" value="1"/>
</dbReference>
<comment type="similarity">
    <text evidence="1">Belongs to the SKI family.</text>
</comment>
<dbReference type="PANTHER" id="PTHR10005:SF26">
    <property type="entry name" value="CORL"/>
    <property type="match status" value="1"/>
</dbReference>
<dbReference type="Pfam" id="PF08782">
    <property type="entry name" value="c-SKI_SMAD_bind"/>
    <property type="match status" value="1"/>
</dbReference>
<dbReference type="EMBL" id="CP090892">
    <property type="protein sequence ID" value="ULU07525.1"/>
    <property type="molecule type" value="Genomic_DNA"/>
</dbReference>
<feature type="domain" description="c-SKI SMAD4-binding" evidence="4">
    <location>
        <begin position="255"/>
        <end position="312"/>
    </location>
</feature>
<evidence type="ECO:0000256" key="1">
    <source>
        <dbReference type="ARBA" id="ARBA00009513"/>
    </source>
</evidence>
<evidence type="ECO:0000256" key="2">
    <source>
        <dbReference type="SAM" id="Coils"/>
    </source>
</evidence>
<dbReference type="Gene3D" id="3.10.390.10">
    <property type="entry name" value="SAND domain-like"/>
    <property type="match status" value="1"/>
</dbReference>
<dbReference type="InterPro" id="IPR023216">
    <property type="entry name" value="Tscrpt_reg_SKI_SnoN"/>
</dbReference>
<protein>
    <recommendedName>
        <fullName evidence="4">c-SKI SMAD4-binding domain-containing protein</fullName>
    </recommendedName>
</protein>
<dbReference type="AlphaFoldDB" id="A0AAE9DNI6"/>
<reference evidence="5 6" key="1">
    <citation type="submission" date="2022-05" db="EMBL/GenBank/DDBJ databases">
        <title>Chromosome-level reference genomes for two strains of Caenorhabditis briggsae: an improved platform for comparative genomics.</title>
        <authorList>
            <person name="Stevens L."/>
            <person name="Andersen E.C."/>
        </authorList>
    </citation>
    <scope>NUCLEOTIDE SEQUENCE [LARGE SCALE GENOMIC DNA]</scope>
    <source>
        <strain evidence="5">QX1410_ONT</strain>
        <tissue evidence="5">Whole-organism</tissue>
    </source>
</reference>
<evidence type="ECO:0000259" key="4">
    <source>
        <dbReference type="Pfam" id="PF08782"/>
    </source>
</evidence>
<dbReference type="InterPro" id="IPR014890">
    <property type="entry name" value="c-SKI_SMAD4-bd_dom"/>
</dbReference>
<evidence type="ECO:0000313" key="6">
    <source>
        <dbReference type="Proteomes" id="UP000827892"/>
    </source>
</evidence>